<keyword evidence="2" id="KW-1133">Transmembrane helix</keyword>
<dbReference type="STRING" id="690850.Desaf_1761"/>
<dbReference type="Pfam" id="PF04280">
    <property type="entry name" value="Tim44"/>
    <property type="match status" value="1"/>
</dbReference>
<dbReference type="PANTHER" id="PTHR41542">
    <property type="entry name" value="BLL5807 PROTEIN"/>
    <property type="match status" value="1"/>
</dbReference>
<feature type="transmembrane region" description="Helical" evidence="2">
    <location>
        <begin position="139"/>
        <end position="160"/>
    </location>
</feature>
<dbReference type="KEGG" id="daf:Desaf_1761"/>
<sequence length="343" mass="36742">MFHTSRFHSRQTTTLGLNAKRPRTEAAALQGLSAQDLLRWLIVPLLALAMFLMAVDSAEARRMGGGKSFGSKSSYSSGYNKPAPAKDPTTMQRQATPGQQTAPAQGGFLSKFGGIGGMLGGLVVGGLLGSLLFGGGMGGGIGILELLLFGLAGLMLFRFIRSRKVSQASSAAMAGNDRYAYAAAQADRSSPAASAGSWDSLRSASAQASSAPEAGPAMPEGLDEAEFLSGAKALYARLQASWNRRDLKDIRAFTSPEVLAEIERQAAEDPTPDKTDVLMLNARVLEVRRDGQQTVITVLYDALLREDQSASQPTQVREVWHIRRDESAPRPEWILEGIQQLEM</sequence>
<feature type="domain" description="Tim44-like" evidence="3">
    <location>
        <begin position="208"/>
        <end position="340"/>
    </location>
</feature>
<name>F3Z1Y9_DESAF</name>
<dbReference type="eggNOG" id="COG4395">
    <property type="taxonomic scope" value="Bacteria"/>
</dbReference>
<dbReference type="RefSeq" id="WP_014259858.1">
    <property type="nucleotide sequence ID" value="NC_016629.1"/>
</dbReference>
<keyword evidence="2" id="KW-0472">Membrane</keyword>
<feature type="compositionally biased region" description="Low complexity" evidence="1">
    <location>
        <begin position="94"/>
        <end position="103"/>
    </location>
</feature>
<evidence type="ECO:0000256" key="2">
    <source>
        <dbReference type="SAM" id="Phobius"/>
    </source>
</evidence>
<dbReference type="Gene3D" id="3.10.450.240">
    <property type="match status" value="1"/>
</dbReference>
<protein>
    <submittedName>
        <fullName evidence="4">Import inner membrane translocase subunit Tim44</fullName>
    </submittedName>
</protein>
<accession>F3Z1Y9</accession>
<evidence type="ECO:0000256" key="1">
    <source>
        <dbReference type="SAM" id="MobiDB-lite"/>
    </source>
</evidence>
<keyword evidence="5" id="KW-1185">Reference proteome</keyword>
<feature type="transmembrane region" description="Helical" evidence="2">
    <location>
        <begin position="37"/>
        <end position="55"/>
    </location>
</feature>
<dbReference type="Proteomes" id="UP000007844">
    <property type="component" value="Chromosome"/>
</dbReference>
<organism evidence="4 5">
    <name type="scientific">Desulfocurvibacter africanus subsp. africanus str. Walvis Bay</name>
    <dbReference type="NCBI Taxonomy" id="690850"/>
    <lineage>
        <taxon>Bacteria</taxon>
        <taxon>Pseudomonadati</taxon>
        <taxon>Thermodesulfobacteriota</taxon>
        <taxon>Desulfovibrionia</taxon>
        <taxon>Desulfovibrionales</taxon>
        <taxon>Desulfovibrionaceae</taxon>
        <taxon>Desulfocurvibacter</taxon>
    </lineage>
</organism>
<dbReference type="HOGENOM" id="CLU_052470_0_0_7"/>
<evidence type="ECO:0000313" key="5">
    <source>
        <dbReference type="Proteomes" id="UP000007844"/>
    </source>
</evidence>
<dbReference type="EMBL" id="CP003221">
    <property type="protein sequence ID" value="EGJ50097.1"/>
    <property type="molecule type" value="Genomic_DNA"/>
</dbReference>
<evidence type="ECO:0000259" key="3">
    <source>
        <dbReference type="SMART" id="SM00978"/>
    </source>
</evidence>
<dbReference type="AlphaFoldDB" id="F3Z1Y9"/>
<keyword evidence="2" id="KW-0812">Transmembrane</keyword>
<dbReference type="SMART" id="SM00978">
    <property type="entry name" value="Tim44"/>
    <property type="match status" value="1"/>
</dbReference>
<evidence type="ECO:0000313" key="4">
    <source>
        <dbReference type="EMBL" id="EGJ50097.1"/>
    </source>
</evidence>
<dbReference type="InterPro" id="IPR032710">
    <property type="entry name" value="NTF2-like_dom_sf"/>
</dbReference>
<gene>
    <name evidence="4" type="ORF">Desaf_1761</name>
</gene>
<dbReference type="PANTHER" id="PTHR41542:SF1">
    <property type="entry name" value="BLL5807 PROTEIN"/>
    <property type="match status" value="1"/>
</dbReference>
<dbReference type="InterPro" id="IPR007379">
    <property type="entry name" value="Tim44-like_dom"/>
</dbReference>
<reference evidence="4 5" key="1">
    <citation type="journal article" date="2011" name="J. Bacteriol.">
        <title>Genome sequence of the mercury-methylating and pleomorphic Desulfovibrio africanus Strain Walvis Bay.</title>
        <authorList>
            <person name="Brown S.D."/>
            <person name="Wall J.D."/>
            <person name="Kucken A.M."/>
            <person name="Gilmour C.C."/>
            <person name="Podar M."/>
            <person name="Brandt C.C."/>
            <person name="Teshima H."/>
            <person name="Detter J.C."/>
            <person name="Han C.S."/>
            <person name="Land M.L."/>
            <person name="Lucas S."/>
            <person name="Han J."/>
            <person name="Pennacchio L."/>
            <person name="Nolan M."/>
            <person name="Pitluck S."/>
            <person name="Woyke T."/>
            <person name="Goodwin L."/>
            <person name="Palumbo A.V."/>
            <person name="Elias D.A."/>
        </authorList>
    </citation>
    <scope>NUCLEOTIDE SEQUENCE [LARGE SCALE GENOMIC DNA]</scope>
    <source>
        <strain evidence="4 5">Walvis Bay</strain>
    </source>
</reference>
<feature type="compositionally biased region" description="Low complexity" evidence="1">
    <location>
        <begin position="69"/>
        <end position="79"/>
    </location>
</feature>
<dbReference type="SUPFAM" id="SSF54427">
    <property type="entry name" value="NTF2-like"/>
    <property type="match status" value="1"/>
</dbReference>
<feature type="region of interest" description="Disordered" evidence="1">
    <location>
        <begin position="67"/>
        <end position="103"/>
    </location>
</feature>
<feature type="transmembrane region" description="Helical" evidence="2">
    <location>
        <begin position="112"/>
        <end position="133"/>
    </location>
</feature>
<proteinExistence type="predicted"/>